<dbReference type="KEGG" id="lcre:Pla8534_36630"/>
<keyword evidence="1" id="KW-0812">Transmembrane</keyword>
<dbReference type="Proteomes" id="UP000317648">
    <property type="component" value="Chromosome"/>
</dbReference>
<dbReference type="AlphaFoldDB" id="A0A518DVJ3"/>
<accession>A0A518DVJ3</accession>
<sequence>MQDDSYSLTLRPRKWDSLKLLLGSAVFTGLGLWMTTQNWWGYPIAAFFALCALVALAQFLPGSTYLRLTAEGFTMAVMYRQKKTPWEMIDGFFVIDLKSSTGTLMQMVGYNYRPEIQSTSPLHPRNAGLTPCDNAIPDSIHSMPAHELTDLMNTCLASFTNRPGEPPDAVE</sequence>
<name>A0A518DVJ3_9BACT</name>
<keyword evidence="1" id="KW-1133">Transmembrane helix</keyword>
<dbReference type="RefSeq" id="WP_145054534.1">
    <property type="nucleotide sequence ID" value="NZ_CP036433.1"/>
</dbReference>
<gene>
    <name evidence="2" type="ORF">Pla8534_36630</name>
</gene>
<keyword evidence="3" id="KW-1185">Reference proteome</keyword>
<evidence type="ECO:0000313" key="3">
    <source>
        <dbReference type="Proteomes" id="UP000317648"/>
    </source>
</evidence>
<keyword evidence="1" id="KW-0472">Membrane</keyword>
<feature type="transmembrane region" description="Helical" evidence="1">
    <location>
        <begin position="40"/>
        <end position="60"/>
    </location>
</feature>
<evidence type="ECO:0000256" key="1">
    <source>
        <dbReference type="SAM" id="Phobius"/>
    </source>
</evidence>
<organism evidence="2 3">
    <name type="scientific">Lignipirellula cremea</name>
    <dbReference type="NCBI Taxonomy" id="2528010"/>
    <lineage>
        <taxon>Bacteria</taxon>
        <taxon>Pseudomonadati</taxon>
        <taxon>Planctomycetota</taxon>
        <taxon>Planctomycetia</taxon>
        <taxon>Pirellulales</taxon>
        <taxon>Pirellulaceae</taxon>
        <taxon>Lignipirellula</taxon>
    </lineage>
</organism>
<proteinExistence type="predicted"/>
<reference evidence="2 3" key="1">
    <citation type="submission" date="2019-02" db="EMBL/GenBank/DDBJ databases">
        <title>Deep-cultivation of Planctomycetes and their phenomic and genomic characterization uncovers novel biology.</title>
        <authorList>
            <person name="Wiegand S."/>
            <person name="Jogler M."/>
            <person name="Boedeker C."/>
            <person name="Pinto D."/>
            <person name="Vollmers J."/>
            <person name="Rivas-Marin E."/>
            <person name="Kohn T."/>
            <person name="Peeters S.H."/>
            <person name="Heuer A."/>
            <person name="Rast P."/>
            <person name="Oberbeckmann S."/>
            <person name="Bunk B."/>
            <person name="Jeske O."/>
            <person name="Meyerdierks A."/>
            <person name="Storesund J.E."/>
            <person name="Kallscheuer N."/>
            <person name="Luecker S."/>
            <person name="Lage O.M."/>
            <person name="Pohl T."/>
            <person name="Merkel B.J."/>
            <person name="Hornburger P."/>
            <person name="Mueller R.-W."/>
            <person name="Bruemmer F."/>
            <person name="Labrenz M."/>
            <person name="Spormann A.M."/>
            <person name="Op den Camp H."/>
            <person name="Overmann J."/>
            <person name="Amann R."/>
            <person name="Jetten M.S.M."/>
            <person name="Mascher T."/>
            <person name="Medema M.H."/>
            <person name="Devos D.P."/>
            <person name="Kaster A.-K."/>
            <person name="Ovreas L."/>
            <person name="Rohde M."/>
            <person name="Galperin M.Y."/>
            <person name="Jogler C."/>
        </authorList>
    </citation>
    <scope>NUCLEOTIDE SEQUENCE [LARGE SCALE GENOMIC DNA]</scope>
    <source>
        <strain evidence="2 3">Pla85_3_4</strain>
    </source>
</reference>
<feature type="transmembrane region" description="Helical" evidence="1">
    <location>
        <begin position="17"/>
        <end position="34"/>
    </location>
</feature>
<dbReference type="EMBL" id="CP036433">
    <property type="protein sequence ID" value="QDU95844.1"/>
    <property type="molecule type" value="Genomic_DNA"/>
</dbReference>
<protein>
    <submittedName>
        <fullName evidence="2">Uncharacterized protein</fullName>
    </submittedName>
</protein>
<evidence type="ECO:0000313" key="2">
    <source>
        <dbReference type="EMBL" id="QDU95844.1"/>
    </source>
</evidence>